<dbReference type="PANTHER" id="PTHR33474:SF28">
    <property type="entry name" value="OS01G0815400 PROTEIN"/>
    <property type="match status" value="1"/>
</dbReference>
<evidence type="ECO:0000256" key="1">
    <source>
        <dbReference type="SAM" id="MobiDB-lite"/>
    </source>
</evidence>
<keyword evidence="4" id="KW-1185">Reference proteome</keyword>
<accession>A0AAV0HHY5</accession>
<feature type="compositionally biased region" description="Basic and acidic residues" evidence="1">
    <location>
        <begin position="81"/>
        <end position="90"/>
    </location>
</feature>
<organism evidence="3 4">
    <name type="scientific">Linum tenue</name>
    <dbReference type="NCBI Taxonomy" id="586396"/>
    <lineage>
        <taxon>Eukaryota</taxon>
        <taxon>Viridiplantae</taxon>
        <taxon>Streptophyta</taxon>
        <taxon>Embryophyta</taxon>
        <taxon>Tracheophyta</taxon>
        <taxon>Spermatophyta</taxon>
        <taxon>Magnoliopsida</taxon>
        <taxon>eudicotyledons</taxon>
        <taxon>Gunneridae</taxon>
        <taxon>Pentapetalae</taxon>
        <taxon>rosids</taxon>
        <taxon>fabids</taxon>
        <taxon>Malpighiales</taxon>
        <taxon>Linaceae</taxon>
        <taxon>Linum</taxon>
    </lineage>
</organism>
<protein>
    <submittedName>
        <fullName evidence="3">Uncharacterized protein</fullName>
    </submittedName>
</protein>
<proteinExistence type="predicted"/>
<feature type="compositionally biased region" description="Basic and acidic residues" evidence="1">
    <location>
        <begin position="100"/>
        <end position="110"/>
    </location>
</feature>
<dbReference type="PANTHER" id="PTHR33474">
    <property type="entry name" value="TRANSMEMBRANE PROTEIN"/>
    <property type="match status" value="1"/>
</dbReference>
<comment type="caution">
    <text evidence="3">The sequence shown here is derived from an EMBL/GenBank/DDBJ whole genome shotgun (WGS) entry which is preliminary data.</text>
</comment>
<dbReference type="Proteomes" id="UP001154282">
    <property type="component" value="Unassembled WGS sequence"/>
</dbReference>
<keyword evidence="2" id="KW-0732">Signal</keyword>
<feature type="signal peptide" evidence="2">
    <location>
        <begin position="1"/>
        <end position="27"/>
    </location>
</feature>
<evidence type="ECO:0000313" key="4">
    <source>
        <dbReference type="Proteomes" id="UP001154282"/>
    </source>
</evidence>
<reference evidence="3" key="1">
    <citation type="submission" date="2022-08" db="EMBL/GenBank/DDBJ databases">
        <authorList>
            <person name="Gutierrez-Valencia J."/>
        </authorList>
    </citation>
    <scope>NUCLEOTIDE SEQUENCE</scope>
</reference>
<name>A0AAV0HHY5_9ROSI</name>
<evidence type="ECO:0000256" key="2">
    <source>
        <dbReference type="SAM" id="SignalP"/>
    </source>
</evidence>
<feature type="chain" id="PRO_5043964827" evidence="2">
    <location>
        <begin position="28"/>
        <end position="110"/>
    </location>
</feature>
<feature type="region of interest" description="Disordered" evidence="1">
    <location>
        <begin position="72"/>
        <end position="110"/>
    </location>
</feature>
<dbReference type="EMBL" id="CAMGYJ010000002">
    <property type="protein sequence ID" value="CAI0384921.1"/>
    <property type="molecule type" value="Genomic_DNA"/>
</dbReference>
<sequence>MMMKKAIILPSSLLLLLLLITPKFSLAVPATRSFIMDKMTAKEETPSSSTPTIHVLEGGKWVEVVLREEEEGGEDIGSYDLEGRMDREEFTDYPGTGANNHHDPKTPGRA</sequence>
<gene>
    <name evidence="3" type="ORF">LITE_LOCUS4581</name>
</gene>
<evidence type="ECO:0000313" key="3">
    <source>
        <dbReference type="EMBL" id="CAI0384921.1"/>
    </source>
</evidence>
<dbReference type="AlphaFoldDB" id="A0AAV0HHY5"/>